<dbReference type="HOGENOM" id="CLU_413784_0_0_0"/>
<evidence type="ECO:0000313" key="2">
    <source>
        <dbReference type="EMBL" id="ACB73604.1"/>
    </source>
</evidence>
<dbReference type="OrthoDB" id="181001at2"/>
<dbReference type="Proteomes" id="UP000007013">
    <property type="component" value="Chromosome"/>
</dbReference>
<dbReference type="EMBL" id="CP001032">
    <property type="protein sequence ID" value="ACB73604.1"/>
    <property type="molecule type" value="Genomic_DNA"/>
</dbReference>
<sequence>MVKRCAGLFAVVALSIFVAIGTARALEVTEWKYRQPLTVEQPGVLKLALPPETLGLARSNLEDLRLLDPAGREVPFVFTTPAPAVPPVSRAPVAFRATLQDGATELLVTTGTTAPLEAVALATPAPHFLKPARVEISADGEHWELLADRRATFRQFGAEHLQFQLERRTAAYIRITIDDTRHRAVPFTGATLLLAGTKQPEFTAPIEVRIVRREEFAGESVLTLDLGGAHVPLAELGFVTAEPLFARTITLTTRELRDEAAVERTLVTGSIWRIEADGVAPAAQLTVAAAFTTPSRELLVHVANGDSPPLAIDRVTARQRPLWFVFRAAESGTYTLLTGNAQVAAPRYDLAPLAAQLRDLAPSALTPGAAQPNPGYRATDGLADTPLLGAAIDPAPWRFRKPVRIATPGVQQLELDLDVLARAQPGFADLRLVHDDAQVPYLLERTALARTTPLAVEILRDPKRPHISRWQITLPRASLPVTKLTLTSSTPIFQRQMRLYEKVVDERRGDSFERSLGNATWSHTPGDVRPLTLPFPTPPVTGTFVLETDDGDNPPIALTAVAATYPVVRLLFKTDAEPLELYYGNAAATTPRYDLALVGGQIFAAEKSVATLGAEEQAGQAGWGAAVGGSRAGMFFWAALGLVVVVLLVVVAKLLPKPPVAKS</sequence>
<keyword evidence="1" id="KW-0812">Transmembrane</keyword>
<keyword evidence="1" id="KW-0472">Membrane</keyword>
<reference evidence="2 3" key="1">
    <citation type="journal article" date="2011" name="J. Bacteriol.">
        <title>Genome sequence of the verrucomicrobium Opitutus terrae PB90-1, an abundant inhabitant of rice paddy soil ecosystems.</title>
        <authorList>
            <person name="van Passel M.W."/>
            <person name="Kant R."/>
            <person name="Palva A."/>
            <person name="Copeland A."/>
            <person name="Lucas S."/>
            <person name="Lapidus A."/>
            <person name="Glavina del Rio T."/>
            <person name="Pitluck S."/>
            <person name="Goltsman E."/>
            <person name="Clum A."/>
            <person name="Sun H."/>
            <person name="Schmutz J."/>
            <person name="Larimer F.W."/>
            <person name="Land M.L."/>
            <person name="Hauser L."/>
            <person name="Kyrpides N."/>
            <person name="Mikhailova N."/>
            <person name="Richardson P.P."/>
            <person name="Janssen P.H."/>
            <person name="de Vos W.M."/>
            <person name="Smidt H."/>
        </authorList>
    </citation>
    <scope>NUCLEOTIDE SEQUENCE [LARGE SCALE GENOMIC DNA]</scope>
    <source>
        <strain evidence="3">DSM 11246 / JCM 15787 / PB90-1</strain>
    </source>
</reference>
<dbReference type="eggNOG" id="COG5373">
    <property type="taxonomic scope" value="Bacteria"/>
</dbReference>
<dbReference type="RefSeq" id="WP_012373142.1">
    <property type="nucleotide sequence ID" value="NC_010571.1"/>
</dbReference>
<evidence type="ECO:0008006" key="4">
    <source>
        <dbReference type="Google" id="ProtNLM"/>
    </source>
</evidence>
<gene>
    <name evidence="2" type="ordered locus">Oter_0314</name>
</gene>
<keyword evidence="1" id="KW-1133">Transmembrane helix</keyword>
<dbReference type="KEGG" id="ote:Oter_0314"/>
<evidence type="ECO:0000256" key="1">
    <source>
        <dbReference type="SAM" id="Phobius"/>
    </source>
</evidence>
<name>B1ZQC4_OPITP</name>
<feature type="transmembrane region" description="Helical" evidence="1">
    <location>
        <begin position="634"/>
        <end position="655"/>
    </location>
</feature>
<accession>B1ZQC4</accession>
<proteinExistence type="predicted"/>
<protein>
    <recommendedName>
        <fullName evidence="4">Transmembrane protein</fullName>
    </recommendedName>
</protein>
<dbReference type="AlphaFoldDB" id="B1ZQC4"/>
<dbReference type="Pfam" id="PF13163">
    <property type="entry name" value="DUF3999"/>
    <property type="match status" value="1"/>
</dbReference>
<keyword evidence="3" id="KW-1185">Reference proteome</keyword>
<dbReference type="InterPro" id="IPR025060">
    <property type="entry name" value="DUF3999"/>
</dbReference>
<organism evidence="2 3">
    <name type="scientific">Opitutus terrae (strain DSM 11246 / JCM 15787 / PB90-1)</name>
    <dbReference type="NCBI Taxonomy" id="452637"/>
    <lineage>
        <taxon>Bacteria</taxon>
        <taxon>Pseudomonadati</taxon>
        <taxon>Verrucomicrobiota</taxon>
        <taxon>Opitutia</taxon>
        <taxon>Opitutales</taxon>
        <taxon>Opitutaceae</taxon>
        <taxon>Opitutus</taxon>
    </lineage>
</organism>
<evidence type="ECO:0000313" key="3">
    <source>
        <dbReference type="Proteomes" id="UP000007013"/>
    </source>
</evidence>